<name>A0A1I4MG42_9GAMM</name>
<evidence type="ECO:0000313" key="5">
    <source>
        <dbReference type="Proteomes" id="UP000198519"/>
    </source>
</evidence>
<evidence type="ECO:0000256" key="2">
    <source>
        <dbReference type="SAM" id="SignalP"/>
    </source>
</evidence>
<dbReference type="Pfam" id="PF13511">
    <property type="entry name" value="DUF4124"/>
    <property type="match status" value="1"/>
</dbReference>
<protein>
    <recommendedName>
        <fullName evidence="3">DUF4124 domain-containing protein</fullName>
    </recommendedName>
</protein>
<accession>A0A1I4MG42</accession>
<proteinExistence type="predicted"/>
<keyword evidence="5" id="KW-1185">Reference proteome</keyword>
<feature type="signal peptide" evidence="2">
    <location>
        <begin position="1"/>
        <end position="26"/>
    </location>
</feature>
<dbReference type="RefSeq" id="WP_092020803.1">
    <property type="nucleotide sequence ID" value="NZ_FOUE01000001.1"/>
</dbReference>
<dbReference type="EMBL" id="FOUE01000001">
    <property type="protein sequence ID" value="SFM02244.1"/>
    <property type="molecule type" value="Genomic_DNA"/>
</dbReference>
<evidence type="ECO:0000256" key="1">
    <source>
        <dbReference type="SAM" id="Coils"/>
    </source>
</evidence>
<dbReference type="AlphaFoldDB" id="A0A1I4MG42"/>
<keyword evidence="1" id="KW-0175">Coiled coil</keyword>
<dbReference type="OrthoDB" id="6080407at2"/>
<sequence length="219" mass="24548">MKQRSIRALTSVLAAVLLLASVTADARMYRYRDDSGRLVISNTVPQQASQRGYEILNSQGRVIEVVEPAPTPDEIAAREEAEAQQRQTALQLEQDRALLKRYSGPEDAVNAMNRKIQELETLSQLKRGNIAVIASQLDNERARAADFERSGRDIPEATLQKITRLQNQIDDIEREIAVQNADIEALRNSFIEDIRRLEEITGEQSSLLDPQAEPETATP</sequence>
<gene>
    <name evidence="4" type="ORF">SAMN04487963_1066</name>
</gene>
<feature type="domain" description="DUF4124" evidence="3">
    <location>
        <begin position="16"/>
        <end position="78"/>
    </location>
</feature>
<reference evidence="5" key="1">
    <citation type="submission" date="2016-10" db="EMBL/GenBank/DDBJ databases">
        <authorList>
            <person name="Varghese N."/>
            <person name="Submissions S."/>
        </authorList>
    </citation>
    <scope>NUCLEOTIDE SEQUENCE [LARGE SCALE GENOMIC DNA]</scope>
    <source>
        <strain evidence="5">CGMCC 1.7061</strain>
    </source>
</reference>
<organism evidence="4 5">
    <name type="scientific">Marinobacter zhejiangensis</name>
    <dbReference type="NCBI Taxonomy" id="488535"/>
    <lineage>
        <taxon>Bacteria</taxon>
        <taxon>Pseudomonadati</taxon>
        <taxon>Pseudomonadota</taxon>
        <taxon>Gammaproteobacteria</taxon>
        <taxon>Pseudomonadales</taxon>
        <taxon>Marinobacteraceae</taxon>
        <taxon>Marinobacter</taxon>
    </lineage>
</organism>
<dbReference type="InterPro" id="IPR025392">
    <property type="entry name" value="DUF4124"/>
</dbReference>
<evidence type="ECO:0000259" key="3">
    <source>
        <dbReference type="Pfam" id="PF13511"/>
    </source>
</evidence>
<feature type="coiled-coil region" evidence="1">
    <location>
        <begin position="162"/>
        <end position="189"/>
    </location>
</feature>
<keyword evidence="2" id="KW-0732">Signal</keyword>
<evidence type="ECO:0000313" key="4">
    <source>
        <dbReference type="EMBL" id="SFM02244.1"/>
    </source>
</evidence>
<feature type="chain" id="PRO_5011767928" description="DUF4124 domain-containing protein" evidence="2">
    <location>
        <begin position="27"/>
        <end position="219"/>
    </location>
</feature>
<dbReference type="Proteomes" id="UP000198519">
    <property type="component" value="Unassembled WGS sequence"/>
</dbReference>
<dbReference type="STRING" id="488535.SAMN04487963_1066"/>